<comment type="caution">
    <text evidence="1">The sequence shown here is derived from an EMBL/GenBank/DDBJ whole genome shotgun (WGS) entry which is preliminary data.</text>
</comment>
<keyword evidence="2" id="KW-1185">Reference proteome</keyword>
<evidence type="ECO:0000313" key="1">
    <source>
        <dbReference type="EMBL" id="CAD8206223.1"/>
    </source>
</evidence>
<sequence length="145" mass="17311">MLKGQCRVSGNVQSIRNNMIIGGFFEFKLKIQISKSFPNSYQKNEKTQNIELPKRIYIKQLISNYQQHDKSNPLNQYCLNITQNQEQQINSSQIQALICKMYQLWFLIILYDPYFQRFLKFQCQVQQLNTLITDNIIDFLNINFN</sequence>
<reference evidence="1" key="1">
    <citation type="submission" date="2021-01" db="EMBL/GenBank/DDBJ databases">
        <authorList>
            <consortium name="Genoscope - CEA"/>
            <person name="William W."/>
        </authorList>
    </citation>
    <scope>NUCLEOTIDE SEQUENCE</scope>
</reference>
<proteinExistence type="predicted"/>
<protein>
    <submittedName>
        <fullName evidence="1">Uncharacterized protein</fullName>
    </submittedName>
</protein>
<evidence type="ECO:0000313" key="2">
    <source>
        <dbReference type="Proteomes" id="UP000683925"/>
    </source>
</evidence>
<gene>
    <name evidence="1" type="ORF">POCTA_138.1.T1370104</name>
</gene>
<dbReference type="AlphaFoldDB" id="A0A8S1XXK3"/>
<name>A0A8S1XXK3_PAROT</name>
<dbReference type="Proteomes" id="UP000683925">
    <property type="component" value="Unassembled WGS sequence"/>
</dbReference>
<organism evidence="1 2">
    <name type="scientific">Paramecium octaurelia</name>
    <dbReference type="NCBI Taxonomy" id="43137"/>
    <lineage>
        <taxon>Eukaryota</taxon>
        <taxon>Sar</taxon>
        <taxon>Alveolata</taxon>
        <taxon>Ciliophora</taxon>
        <taxon>Intramacronucleata</taxon>
        <taxon>Oligohymenophorea</taxon>
        <taxon>Peniculida</taxon>
        <taxon>Parameciidae</taxon>
        <taxon>Paramecium</taxon>
    </lineage>
</organism>
<accession>A0A8S1XXK3</accession>
<dbReference type="EMBL" id="CAJJDP010000138">
    <property type="protein sequence ID" value="CAD8206223.1"/>
    <property type="molecule type" value="Genomic_DNA"/>
</dbReference>